<accession>A0ABW5TU38</accession>
<dbReference type="Gene3D" id="3.30.1220.10">
    <property type="entry name" value="CobW-like, C-terminal domain"/>
    <property type="match status" value="1"/>
</dbReference>
<organism evidence="9 10">
    <name type="scientific">Pedobacter alpinus</name>
    <dbReference type="NCBI Taxonomy" id="1590643"/>
    <lineage>
        <taxon>Bacteria</taxon>
        <taxon>Pseudomonadati</taxon>
        <taxon>Bacteroidota</taxon>
        <taxon>Sphingobacteriia</taxon>
        <taxon>Sphingobacteriales</taxon>
        <taxon>Sphingobacteriaceae</taxon>
        <taxon>Pedobacter</taxon>
    </lineage>
</organism>
<dbReference type="PANTHER" id="PTHR13748:SF62">
    <property type="entry name" value="COBW DOMAIN-CONTAINING PROTEIN"/>
    <property type="match status" value="1"/>
</dbReference>
<dbReference type="CDD" id="cd03112">
    <property type="entry name" value="CobW-like"/>
    <property type="match status" value="1"/>
</dbReference>
<feature type="domain" description="CobW/HypB/UreG nucleotide-binding" evidence="7">
    <location>
        <begin position="7"/>
        <end position="181"/>
    </location>
</feature>
<reference evidence="10" key="1">
    <citation type="journal article" date="2019" name="Int. J. Syst. Evol. Microbiol.">
        <title>The Global Catalogue of Microorganisms (GCM) 10K type strain sequencing project: providing services to taxonomists for standard genome sequencing and annotation.</title>
        <authorList>
            <consortium name="The Broad Institute Genomics Platform"/>
            <consortium name="The Broad Institute Genome Sequencing Center for Infectious Disease"/>
            <person name="Wu L."/>
            <person name="Ma J."/>
        </authorList>
    </citation>
    <scope>NUCLEOTIDE SEQUENCE [LARGE SCALE GENOMIC DNA]</scope>
    <source>
        <strain evidence="10">KCTC 42456</strain>
    </source>
</reference>
<evidence type="ECO:0000256" key="6">
    <source>
        <dbReference type="ARBA" id="ARBA00049117"/>
    </source>
</evidence>
<dbReference type="Pfam" id="PF07683">
    <property type="entry name" value="CobW_C"/>
    <property type="match status" value="1"/>
</dbReference>
<evidence type="ECO:0000256" key="2">
    <source>
        <dbReference type="ARBA" id="ARBA00022801"/>
    </source>
</evidence>
<dbReference type="InterPro" id="IPR027417">
    <property type="entry name" value="P-loop_NTPase"/>
</dbReference>
<comment type="caution">
    <text evidence="9">The sequence shown here is derived from an EMBL/GenBank/DDBJ whole genome shotgun (WGS) entry which is preliminary data.</text>
</comment>
<keyword evidence="1" id="KW-0547">Nucleotide-binding</keyword>
<keyword evidence="2" id="KW-0378">Hydrolase</keyword>
<evidence type="ECO:0000259" key="7">
    <source>
        <dbReference type="Pfam" id="PF02492"/>
    </source>
</evidence>
<protein>
    <submittedName>
        <fullName evidence="9">CobW family GTP-binding protein</fullName>
    </submittedName>
</protein>
<name>A0ABW5TU38_9SPHI</name>
<dbReference type="SUPFAM" id="SSF90002">
    <property type="entry name" value="Hypothetical protein YjiA, C-terminal domain"/>
    <property type="match status" value="1"/>
</dbReference>
<dbReference type="InterPro" id="IPR011629">
    <property type="entry name" value="CobW-like_C"/>
</dbReference>
<evidence type="ECO:0000256" key="3">
    <source>
        <dbReference type="ARBA" id="ARBA00023186"/>
    </source>
</evidence>
<comment type="function">
    <text evidence="5">Zinc chaperone that directly transfers zinc cofactor to target proteins, thereby activating them. Zinc is transferred from the CXCC motif in the GTPase domain to the zinc binding site in target proteins in a process requiring GTP hydrolysis.</text>
</comment>
<proteinExistence type="inferred from homology"/>
<dbReference type="InterPro" id="IPR051316">
    <property type="entry name" value="Zinc-reg_GTPase_activator"/>
</dbReference>
<dbReference type="Pfam" id="PF02492">
    <property type="entry name" value="cobW"/>
    <property type="match status" value="1"/>
</dbReference>
<evidence type="ECO:0000313" key="10">
    <source>
        <dbReference type="Proteomes" id="UP001597546"/>
    </source>
</evidence>
<feature type="domain" description="CobW C-terminal" evidence="8">
    <location>
        <begin position="234"/>
        <end position="326"/>
    </location>
</feature>
<dbReference type="InterPro" id="IPR036627">
    <property type="entry name" value="CobW-likC_sf"/>
</dbReference>
<evidence type="ECO:0000259" key="8">
    <source>
        <dbReference type="Pfam" id="PF07683"/>
    </source>
</evidence>
<keyword evidence="10" id="KW-1185">Reference proteome</keyword>
<dbReference type="PANTHER" id="PTHR13748">
    <property type="entry name" value="COBW-RELATED"/>
    <property type="match status" value="1"/>
</dbReference>
<dbReference type="SUPFAM" id="SSF52540">
    <property type="entry name" value="P-loop containing nucleoside triphosphate hydrolases"/>
    <property type="match status" value="1"/>
</dbReference>
<comment type="similarity">
    <text evidence="4">Belongs to the SIMIBI class G3E GTPase family. ZNG1 subfamily.</text>
</comment>
<dbReference type="EMBL" id="JBHULV010000047">
    <property type="protein sequence ID" value="MFD2732760.1"/>
    <property type="molecule type" value="Genomic_DNA"/>
</dbReference>
<dbReference type="Proteomes" id="UP001597546">
    <property type="component" value="Unassembled WGS sequence"/>
</dbReference>
<evidence type="ECO:0000256" key="5">
    <source>
        <dbReference type="ARBA" id="ARBA00045658"/>
    </source>
</evidence>
<comment type="catalytic activity">
    <reaction evidence="6">
        <text>GTP + H2O = GDP + phosphate + H(+)</text>
        <dbReference type="Rhea" id="RHEA:19669"/>
        <dbReference type="ChEBI" id="CHEBI:15377"/>
        <dbReference type="ChEBI" id="CHEBI:15378"/>
        <dbReference type="ChEBI" id="CHEBI:37565"/>
        <dbReference type="ChEBI" id="CHEBI:43474"/>
        <dbReference type="ChEBI" id="CHEBI:58189"/>
    </reaction>
    <physiologicalReaction direction="left-to-right" evidence="6">
        <dbReference type="Rhea" id="RHEA:19670"/>
    </physiologicalReaction>
</comment>
<evidence type="ECO:0000313" key="9">
    <source>
        <dbReference type="EMBL" id="MFD2732760.1"/>
    </source>
</evidence>
<evidence type="ECO:0000256" key="1">
    <source>
        <dbReference type="ARBA" id="ARBA00022741"/>
    </source>
</evidence>
<keyword evidence="3" id="KW-0143">Chaperone</keyword>
<sequence length="330" mass="37369">MSFKSVPVSILTGFLGAGKTTLLNHIIKENPNTKFAIIENEYGEINIDSELVIKTDENIFELSNGCICCSLNGDLFEVLNKLVTGKFDYDHLIIETTGIADPSAVAGTFLTDYNIQTAFKLDGTICLVDVENILDVLGTDEEAAKQVLFADFIIFNKCEGVEDDILKNVEDTIKKINPFANYCFTDFAKVDSKELLDLKAYTKEKTQFKLGYNISKQSNIFNVNPLQNQHHQIVSQSFIFENSFDLLKIRHYFTVMLMIQGAWFYRIKGIIYIEGLNRKLIIQSVKGAPVFTDGDNWAEDEVRCSKIVFIGKQLKREVLEKGLNQCIYKT</sequence>
<dbReference type="RefSeq" id="WP_379047044.1">
    <property type="nucleotide sequence ID" value="NZ_JBHSKW010000063.1"/>
</dbReference>
<evidence type="ECO:0000256" key="4">
    <source>
        <dbReference type="ARBA" id="ARBA00034320"/>
    </source>
</evidence>
<dbReference type="InterPro" id="IPR003495">
    <property type="entry name" value="CobW/HypB/UreG_nucleotide-bd"/>
</dbReference>
<dbReference type="Gene3D" id="3.40.50.300">
    <property type="entry name" value="P-loop containing nucleotide triphosphate hydrolases"/>
    <property type="match status" value="1"/>
</dbReference>
<gene>
    <name evidence="9" type="ORF">ACFSSE_13710</name>
</gene>